<feature type="region of interest" description="Disordered" evidence="5">
    <location>
        <begin position="78"/>
        <end position="99"/>
    </location>
</feature>
<dbReference type="OrthoDB" id="5813613at2759"/>
<dbReference type="AlphaFoldDB" id="A0A161A1U3"/>
<organism evidence="7">
    <name type="scientific">Aplysia californica</name>
    <name type="common">California sea hare</name>
    <dbReference type="NCBI Taxonomy" id="6500"/>
    <lineage>
        <taxon>Eukaryota</taxon>
        <taxon>Metazoa</taxon>
        <taxon>Spiralia</taxon>
        <taxon>Lophotrochozoa</taxon>
        <taxon>Mollusca</taxon>
        <taxon>Gastropoda</taxon>
        <taxon>Heterobranchia</taxon>
        <taxon>Euthyneura</taxon>
        <taxon>Tectipleura</taxon>
        <taxon>Aplysiida</taxon>
        <taxon>Aplysioidea</taxon>
        <taxon>Aplysiidae</taxon>
        <taxon>Aplysia</taxon>
    </lineage>
</organism>
<evidence type="ECO:0000256" key="6">
    <source>
        <dbReference type="SAM" id="SignalP"/>
    </source>
</evidence>
<evidence type="ECO:0000256" key="2">
    <source>
        <dbReference type="ARBA" id="ARBA00022525"/>
    </source>
</evidence>
<feature type="region of interest" description="Disordered" evidence="5">
    <location>
        <begin position="329"/>
        <end position="351"/>
    </location>
</feature>
<accession>A0A161A1U3</accession>
<feature type="signal peptide" evidence="6">
    <location>
        <begin position="1"/>
        <end position="34"/>
    </location>
</feature>
<keyword evidence="3" id="KW-0027">Amidation</keyword>
<reference evidence="7" key="1">
    <citation type="submission" date="2008-07" db="EMBL/GenBank/DDBJ databases">
        <title>Cloning and Localiztion of Neuropeptides in Aplysia californica; Myomodulin-like Precursor Proteins.</title>
        <authorList>
            <person name="Bentley-Sloan J."/>
            <person name="Virata R."/>
            <person name="Citarella M."/>
            <person name="Kohn A.B."/>
            <person name="Moroz L.L."/>
        </authorList>
    </citation>
    <scope>NUCLEOTIDE SEQUENCE</scope>
</reference>
<dbReference type="PANTHER" id="PTHR20986:SF24">
    <property type="entry name" value="FMRFAMIDE-LIKE NEUROPEPTIDES 1"/>
    <property type="match status" value="1"/>
</dbReference>
<evidence type="ECO:0000256" key="4">
    <source>
        <dbReference type="ARBA" id="ARBA00023320"/>
    </source>
</evidence>
<feature type="compositionally biased region" description="Low complexity" evidence="5">
    <location>
        <begin position="391"/>
        <end position="429"/>
    </location>
</feature>
<feature type="region of interest" description="Disordered" evidence="5">
    <location>
        <begin position="389"/>
        <end position="435"/>
    </location>
</feature>
<sequence length="500" mass="53889">MAAVRPTLSYRAMAIPLLLCVVCFMSFCPSAILAEDDASTVKATSPADVTDSAESREKRASNFVRIGRPSSFVRIGKDVGGDGSFDENDAGQQDYLRDDPYADEMEKKASSFVRIGRGSNLPLHRFIRIGRMSDYGSYVDDHYNRMYGDEPEAEKRKSHFVRIGKRPSSFVRIGRSGDEVYDDASEDQYDNKRASSFVRIGKTPVDQLASLKDAIKRASHFVRIGKAPSNFVRIGRNPSSFVRIGRNPSSFVRIGKSELPDDEDFAEKRASSFVRIGKNIGYDLGSSLGYDDLSPADFNSQDMLKRASSFVRIGKSGDGEDKRASSFVRIGKSGDNSGPHLSVDGTDDGQKRASSFVRIGKSGMDNAADGEGALSSDKRASNFVRIGKALSSPGAPAQPSSVGSSSSMSSLSSPSSSSSSHSDSSSSEESLGDGVLFDDDKPISVASRAHAFVRIGKIPSSAFVRIGKNSDVMVEPALGRRAGYRRGSRGGQSSFVRIGK</sequence>
<protein>
    <submittedName>
        <fullName evidence="7">Myomodulin-like neuropeptide 3</fullName>
    </submittedName>
</protein>
<proteinExistence type="evidence at transcript level"/>
<dbReference type="PANTHER" id="PTHR20986">
    <property type="entry name" value="FMRFAMIDE-RELATED PEPTIDES"/>
    <property type="match status" value="1"/>
</dbReference>
<evidence type="ECO:0000256" key="1">
    <source>
        <dbReference type="ARBA" id="ARBA00004613"/>
    </source>
</evidence>
<name>A0A161A1U3_APLCA</name>
<dbReference type="InterPro" id="IPR051041">
    <property type="entry name" value="FMRFamide-related_np"/>
</dbReference>
<dbReference type="GO" id="GO:0005576">
    <property type="term" value="C:extracellular region"/>
    <property type="evidence" value="ECO:0007669"/>
    <property type="project" value="UniProtKB-SubCell"/>
</dbReference>
<feature type="chain" id="PRO_5007822323" evidence="6">
    <location>
        <begin position="35"/>
        <end position="500"/>
    </location>
</feature>
<evidence type="ECO:0000313" key="7">
    <source>
        <dbReference type="EMBL" id="ACL31530.1"/>
    </source>
</evidence>
<dbReference type="GO" id="GO:0007218">
    <property type="term" value="P:neuropeptide signaling pathway"/>
    <property type="evidence" value="ECO:0007669"/>
    <property type="project" value="UniProtKB-KW"/>
</dbReference>
<evidence type="ECO:0000256" key="5">
    <source>
        <dbReference type="SAM" id="MobiDB-lite"/>
    </source>
</evidence>
<keyword evidence="2" id="KW-0964">Secreted</keyword>
<dbReference type="EMBL" id="EU934739">
    <property type="protein sequence ID" value="ACL31530.1"/>
    <property type="molecule type" value="mRNA"/>
</dbReference>
<keyword evidence="6" id="KW-0732">Signal</keyword>
<keyword evidence="4 7" id="KW-0527">Neuropeptide</keyword>
<evidence type="ECO:0000256" key="3">
    <source>
        <dbReference type="ARBA" id="ARBA00022815"/>
    </source>
</evidence>
<comment type="subcellular location">
    <subcellularLocation>
        <location evidence="1">Secreted</location>
    </subcellularLocation>
</comment>